<accession>A0A0D7WAB1</accession>
<dbReference type="RefSeq" id="WP_044631884.1">
    <property type="nucleotide sequence ID" value="NZ_JTDW01000004.1"/>
</dbReference>
<proteinExistence type="predicted"/>
<comment type="caution">
    <text evidence="1">The sequence shown here is derived from an EMBL/GenBank/DDBJ whole genome shotgun (WGS) entry which is preliminary data.</text>
</comment>
<dbReference type="AlphaFoldDB" id="A0A0D7WAB1"/>
<sequence length="206" mass="22726">MKKLTIFPVLLITLLFTSCIEDIIEDVTELEGPVLAKANVQGYNFVSKLGGGTFTVYQDNSYKLVLSFTDLDDVTDVLRDIHTLGIFIYGQNFNNLSSGISYSELYQIETINEDNLGGFLGVYWTGNLIEDEINYIGASSGVEGSSGTFKITALDTSNKIISGTFNFTTIEEGSTREITINSGEIINIEYDIEYSDIESINIEIEG</sequence>
<evidence type="ECO:0000313" key="2">
    <source>
        <dbReference type="Proteomes" id="UP000032578"/>
    </source>
</evidence>
<name>A0A0D7WAB1_9FLAO</name>
<dbReference type="EMBL" id="JTDW01000004">
    <property type="protein sequence ID" value="KJD36024.1"/>
    <property type="molecule type" value="Genomic_DNA"/>
</dbReference>
<dbReference type="PATRIC" id="fig|1435349.4.peg.2001"/>
<dbReference type="Proteomes" id="UP000032578">
    <property type="component" value="Unassembled WGS sequence"/>
</dbReference>
<gene>
    <name evidence="1" type="ORF">PW52_05245</name>
</gene>
<organism evidence="1 2">
    <name type="scientific">Neotamlana sedimentorum</name>
    <dbReference type="NCBI Taxonomy" id="1435349"/>
    <lineage>
        <taxon>Bacteria</taxon>
        <taxon>Pseudomonadati</taxon>
        <taxon>Bacteroidota</taxon>
        <taxon>Flavobacteriia</taxon>
        <taxon>Flavobacteriales</taxon>
        <taxon>Flavobacteriaceae</taxon>
        <taxon>Neotamlana</taxon>
    </lineage>
</organism>
<protein>
    <recommendedName>
        <fullName evidence="3">Lipoprotein</fullName>
    </recommendedName>
</protein>
<evidence type="ECO:0000313" key="1">
    <source>
        <dbReference type="EMBL" id="KJD36024.1"/>
    </source>
</evidence>
<keyword evidence="2" id="KW-1185">Reference proteome</keyword>
<dbReference type="PROSITE" id="PS51257">
    <property type="entry name" value="PROKAR_LIPOPROTEIN"/>
    <property type="match status" value="1"/>
</dbReference>
<dbReference type="OrthoDB" id="1399177at2"/>
<evidence type="ECO:0008006" key="3">
    <source>
        <dbReference type="Google" id="ProtNLM"/>
    </source>
</evidence>
<reference evidence="1 2" key="1">
    <citation type="submission" date="2014-11" db="EMBL/GenBank/DDBJ databases">
        <title>Tamlana sedimentorum sp. nov., isolated from shallow sand sediments of the Sea of Japan.</title>
        <authorList>
            <person name="Romanenko L.A."/>
        </authorList>
    </citation>
    <scope>NUCLEOTIDE SEQUENCE [LARGE SCALE GENOMIC DNA]</scope>
    <source>
        <strain evidence="1 2">JCM 19808</strain>
    </source>
</reference>